<dbReference type="InterPro" id="IPR005062">
    <property type="entry name" value="SAC3/GANP/THP3_conserved"/>
</dbReference>
<dbReference type="eggNOG" id="KOG1860">
    <property type="taxonomic scope" value="Eukaryota"/>
</dbReference>
<keyword evidence="5" id="KW-1185">Reference proteome</keyword>
<dbReference type="GO" id="GO:0070390">
    <property type="term" value="C:transcription export complex 2"/>
    <property type="evidence" value="ECO:0007669"/>
    <property type="project" value="TreeGrafter"/>
</dbReference>
<keyword evidence="2" id="KW-0472">Membrane</keyword>
<name>A0A0E0NV29_ORYRU</name>
<dbReference type="InterPro" id="IPR045107">
    <property type="entry name" value="SAC3/GANP/THP3"/>
</dbReference>
<reference evidence="5" key="1">
    <citation type="submission" date="2013-06" db="EMBL/GenBank/DDBJ databases">
        <authorList>
            <person name="Zhao Q."/>
        </authorList>
    </citation>
    <scope>NUCLEOTIDE SEQUENCE</scope>
    <source>
        <strain evidence="5">cv. W1943</strain>
    </source>
</reference>
<feature type="compositionally biased region" description="Low complexity" evidence="1">
    <location>
        <begin position="49"/>
        <end position="71"/>
    </location>
</feature>
<dbReference type="PANTHER" id="PTHR12436:SF3">
    <property type="entry name" value="GERMINAL-CENTER ASSOCIATED NUCLEAR PROTEIN"/>
    <property type="match status" value="1"/>
</dbReference>
<feature type="transmembrane region" description="Helical" evidence="2">
    <location>
        <begin position="379"/>
        <end position="397"/>
    </location>
</feature>
<dbReference type="Pfam" id="PF03399">
    <property type="entry name" value="SAC3_GANP"/>
    <property type="match status" value="1"/>
</dbReference>
<keyword evidence="2" id="KW-1133">Transmembrane helix</keyword>
<dbReference type="STRING" id="4529.A0A0E0NV29"/>
<evidence type="ECO:0000256" key="1">
    <source>
        <dbReference type="SAM" id="MobiDB-lite"/>
    </source>
</evidence>
<dbReference type="Proteomes" id="UP000008022">
    <property type="component" value="Unassembled WGS sequence"/>
</dbReference>
<dbReference type="GO" id="GO:0005737">
    <property type="term" value="C:cytoplasm"/>
    <property type="evidence" value="ECO:0007669"/>
    <property type="project" value="TreeGrafter"/>
</dbReference>
<dbReference type="GO" id="GO:0006406">
    <property type="term" value="P:mRNA export from nucleus"/>
    <property type="evidence" value="ECO:0007669"/>
    <property type="project" value="TreeGrafter"/>
</dbReference>
<dbReference type="Gene3D" id="1.25.40.990">
    <property type="match status" value="1"/>
</dbReference>
<dbReference type="OMA" id="NINETHI"/>
<proteinExistence type="predicted"/>
<evidence type="ECO:0000313" key="4">
    <source>
        <dbReference type="EnsemblPlants" id="ORUFI03G18080.1"/>
    </source>
</evidence>
<evidence type="ECO:0000313" key="5">
    <source>
        <dbReference type="Proteomes" id="UP000008022"/>
    </source>
</evidence>
<protein>
    <recommendedName>
        <fullName evidence="3">SAC3/GANP/THP3 conserved domain-containing protein</fullName>
    </recommendedName>
</protein>
<dbReference type="AlphaFoldDB" id="A0A0E0NV29"/>
<reference evidence="4" key="2">
    <citation type="submission" date="2015-06" db="UniProtKB">
        <authorList>
            <consortium name="EnsemblPlants"/>
        </authorList>
    </citation>
    <scope>IDENTIFICATION</scope>
</reference>
<evidence type="ECO:0000259" key="3">
    <source>
        <dbReference type="Pfam" id="PF03399"/>
    </source>
</evidence>
<organism evidence="4 5">
    <name type="scientific">Oryza rufipogon</name>
    <name type="common">Brownbeard rice</name>
    <name type="synonym">Asian wild rice</name>
    <dbReference type="NCBI Taxonomy" id="4529"/>
    <lineage>
        <taxon>Eukaryota</taxon>
        <taxon>Viridiplantae</taxon>
        <taxon>Streptophyta</taxon>
        <taxon>Embryophyta</taxon>
        <taxon>Tracheophyta</taxon>
        <taxon>Spermatophyta</taxon>
        <taxon>Magnoliopsida</taxon>
        <taxon>Liliopsida</taxon>
        <taxon>Poales</taxon>
        <taxon>Poaceae</taxon>
        <taxon>BOP clade</taxon>
        <taxon>Oryzoideae</taxon>
        <taxon>Oryzeae</taxon>
        <taxon>Oryzinae</taxon>
        <taxon>Oryza</taxon>
    </lineage>
</organism>
<dbReference type="PANTHER" id="PTHR12436">
    <property type="entry name" value="80 KDA MCM3-ASSOCIATED PROTEIN"/>
    <property type="match status" value="1"/>
</dbReference>
<evidence type="ECO:0000256" key="2">
    <source>
        <dbReference type="SAM" id="Phobius"/>
    </source>
</evidence>
<keyword evidence="2" id="KW-0812">Transmembrane</keyword>
<dbReference type="EnsemblPlants" id="ORUFI03G18080.1">
    <property type="protein sequence ID" value="ORUFI03G18080.1"/>
    <property type="gene ID" value="ORUFI03G18080"/>
</dbReference>
<sequence>MDRRDMASHRGRSSTRGHGWGRGWRGRGEGRGLGRSRGAGPSPPPPPSSSTSSFPAAASATAAGTGGDAPPIVGSCPDMCPARERAQRERLRDLAVFERVGGDPARTSPSLAVKKFEIVHDFIFDRTRSVRQDLSIQNIVNAQAIQIYEDVIKFHILSHQKLSRSSQDSDASSLCYLNMEQLMKCLLSLFDMYDVIHKNNSQSSKETEYYSFYVLLHLGCKIPKMVDSLSLWYGHLSASIIQSKEMVFARSILRFYHLGNFKRFFCAIAAEGTDLQLRLLEPFLNEARVRALMYFNHSGYKLQHHPLTHLSEILMIEELDLETLCRLCGLEISNNEDTKAFAPKQASFCVPASIPQINGIYISRENQSGRLRLSVLRDFTVLLLLLLGSTVLLGVAIGMRHALLLLLWLLLQLVLLLLFLLLSSRLSFISHIGRLVQHQVSGEWRQDT</sequence>
<feature type="region of interest" description="Disordered" evidence="1">
    <location>
        <begin position="1"/>
        <end position="78"/>
    </location>
</feature>
<feature type="domain" description="SAC3/GANP/THP3 conserved" evidence="3">
    <location>
        <begin position="116"/>
        <end position="333"/>
    </location>
</feature>
<accession>A0A0E0NV29</accession>
<feature type="transmembrane region" description="Helical" evidence="2">
    <location>
        <begin position="403"/>
        <end position="422"/>
    </location>
</feature>
<dbReference type="Gramene" id="ORUFI03G18080.1">
    <property type="protein sequence ID" value="ORUFI03G18080.1"/>
    <property type="gene ID" value="ORUFI03G18080"/>
</dbReference>